<accession>A0AAN6WZE7</accession>
<name>A0AAN6WZE7_9PEZI</name>
<dbReference type="InterPro" id="IPR050757">
    <property type="entry name" value="Collagen_mod_GT25"/>
</dbReference>
<feature type="domain" description="Glycosyl transferase family 25" evidence="4">
    <location>
        <begin position="54"/>
        <end position="155"/>
    </location>
</feature>
<dbReference type="GO" id="GO:0016740">
    <property type="term" value="F:transferase activity"/>
    <property type="evidence" value="ECO:0007669"/>
    <property type="project" value="UniProtKB-KW"/>
</dbReference>
<keyword evidence="3" id="KW-0808">Transferase</keyword>
<dbReference type="AlphaFoldDB" id="A0AAN6WZE7"/>
<evidence type="ECO:0000313" key="6">
    <source>
        <dbReference type="Proteomes" id="UP001302126"/>
    </source>
</evidence>
<dbReference type="Pfam" id="PF01755">
    <property type="entry name" value="Glyco_transf_25"/>
    <property type="match status" value="1"/>
</dbReference>
<dbReference type="InterPro" id="IPR002654">
    <property type="entry name" value="Glyco_trans_25"/>
</dbReference>
<reference evidence="5" key="1">
    <citation type="journal article" date="2023" name="Mol. Phylogenet. Evol.">
        <title>Genome-scale phylogeny and comparative genomics of the fungal order Sordariales.</title>
        <authorList>
            <person name="Hensen N."/>
            <person name="Bonometti L."/>
            <person name="Westerberg I."/>
            <person name="Brannstrom I.O."/>
            <person name="Guillou S."/>
            <person name="Cros-Aarteil S."/>
            <person name="Calhoun S."/>
            <person name="Haridas S."/>
            <person name="Kuo A."/>
            <person name="Mondo S."/>
            <person name="Pangilinan J."/>
            <person name="Riley R."/>
            <person name="LaButti K."/>
            <person name="Andreopoulos B."/>
            <person name="Lipzen A."/>
            <person name="Chen C."/>
            <person name="Yan M."/>
            <person name="Daum C."/>
            <person name="Ng V."/>
            <person name="Clum A."/>
            <person name="Steindorff A."/>
            <person name="Ohm R.A."/>
            <person name="Martin F."/>
            <person name="Silar P."/>
            <person name="Natvig D.O."/>
            <person name="Lalanne C."/>
            <person name="Gautier V."/>
            <person name="Ament-Velasquez S.L."/>
            <person name="Kruys A."/>
            <person name="Hutchinson M.I."/>
            <person name="Powell A.J."/>
            <person name="Barry K."/>
            <person name="Miller A.N."/>
            <person name="Grigoriev I.V."/>
            <person name="Debuchy R."/>
            <person name="Gladieux P."/>
            <person name="Hiltunen Thoren M."/>
            <person name="Johannesson H."/>
        </authorList>
    </citation>
    <scope>NUCLEOTIDE SEQUENCE</scope>
    <source>
        <strain evidence="5">PSN309</strain>
    </source>
</reference>
<protein>
    <submittedName>
        <fullName evidence="5">Family 25 putative glycosyltransferase</fullName>
    </submittedName>
</protein>
<keyword evidence="6" id="KW-1185">Reference proteome</keyword>
<dbReference type="EMBL" id="MU864361">
    <property type="protein sequence ID" value="KAK4191009.1"/>
    <property type="molecule type" value="Genomic_DNA"/>
</dbReference>
<evidence type="ECO:0000256" key="3">
    <source>
        <dbReference type="ARBA" id="ARBA00022679"/>
    </source>
</evidence>
<dbReference type="PANTHER" id="PTHR10730:SF53">
    <property type="entry name" value="GLYCOSYLTRANSFERASE 25 FAMILY MEMBER"/>
    <property type="match status" value="1"/>
</dbReference>
<evidence type="ECO:0000256" key="2">
    <source>
        <dbReference type="ARBA" id="ARBA00022676"/>
    </source>
</evidence>
<dbReference type="Proteomes" id="UP001302126">
    <property type="component" value="Unassembled WGS sequence"/>
</dbReference>
<comment type="caution">
    <text evidence="5">The sequence shown here is derived from an EMBL/GenBank/DDBJ whole genome shotgun (WGS) entry which is preliminary data.</text>
</comment>
<keyword evidence="2" id="KW-0328">Glycosyltransferase</keyword>
<gene>
    <name evidence="5" type="ORF">QBC35DRAFT_487997</name>
</gene>
<evidence type="ECO:0000256" key="1">
    <source>
        <dbReference type="ARBA" id="ARBA00006721"/>
    </source>
</evidence>
<sequence length="404" mass="44932">MLFSHRNVAVFALLLIFLIVWFKPIPLHTKSALHYLRASGPASPDILNATLGFQQVFVINIPERTDRRDAMTLAAALSRIDVQWIDGVDGHSVSDKVVPGDSWDKSISKGNKGSWRAHMNVLQRVVQDNITSALILEDDADWDVRIKPQLQVFAQAARAFTQSVPQHHPEHGVSYADHTSQSEISLAQLPPKLRLSVTPYGDAWDVLWLGHCGTELPKESDMVSDHGYDVKSSKPPVLKITIPNDATVPSPKHLKAHPFALQDEIAKQYPPHTRIVHSSSKTTCTQAYAVSQQGARKLLWQFGLQTLTTGWDLMLRDWCDGLYKSSSRDGRTANHPVCVTVQPPIFSHHYGKGAASDITAPGGGFVNKEKEMTPYIRLSVRLNMERLVNGASFEDLVDQWEDGT</sequence>
<evidence type="ECO:0000313" key="5">
    <source>
        <dbReference type="EMBL" id="KAK4191009.1"/>
    </source>
</evidence>
<proteinExistence type="inferred from homology"/>
<comment type="similarity">
    <text evidence="1">Belongs to the glycosyltransferase 25 family.</text>
</comment>
<dbReference type="PANTHER" id="PTHR10730">
    <property type="entry name" value="PROCOLLAGEN-LYSINE,2-OXOGLUTARATE 5-DIOXYGENASE/GLYCOSYLTRANSFERASE 25 FAMILY MEMBER"/>
    <property type="match status" value="1"/>
</dbReference>
<reference evidence="5" key="2">
    <citation type="submission" date="2023-05" db="EMBL/GenBank/DDBJ databases">
        <authorList>
            <consortium name="Lawrence Berkeley National Laboratory"/>
            <person name="Steindorff A."/>
            <person name="Hensen N."/>
            <person name="Bonometti L."/>
            <person name="Westerberg I."/>
            <person name="Brannstrom I.O."/>
            <person name="Guillou S."/>
            <person name="Cros-Aarteil S."/>
            <person name="Calhoun S."/>
            <person name="Haridas S."/>
            <person name="Kuo A."/>
            <person name="Mondo S."/>
            <person name="Pangilinan J."/>
            <person name="Riley R."/>
            <person name="Labutti K."/>
            <person name="Andreopoulos B."/>
            <person name="Lipzen A."/>
            <person name="Chen C."/>
            <person name="Yanf M."/>
            <person name="Daum C."/>
            <person name="Ng V."/>
            <person name="Clum A."/>
            <person name="Ohm R."/>
            <person name="Martin F."/>
            <person name="Silar P."/>
            <person name="Natvig D."/>
            <person name="Lalanne C."/>
            <person name="Gautier V."/>
            <person name="Ament-Velasquez S.L."/>
            <person name="Kruys A."/>
            <person name="Hutchinson M.I."/>
            <person name="Powell A.J."/>
            <person name="Barry K."/>
            <person name="Miller A.N."/>
            <person name="Grigoriev I.V."/>
            <person name="Debuchy R."/>
            <person name="Gladieux P."/>
            <person name="Thoren M.H."/>
            <person name="Johannesson H."/>
        </authorList>
    </citation>
    <scope>NUCLEOTIDE SEQUENCE</scope>
    <source>
        <strain evidence="5">PSN309</strain>
    </source>
</reference>
<evidence type="ECO:0000259" key="4">
    <source>
        <dbReference type="Pfam" id="PF01755"/>
    </source>
</evidence>
<dbReference type="CDD" id="cd06532">
    <property type="entry name" value="Glyco_transf_25"/>
    <property type="match status" value="1"/>
</dbReference>
<organism evidence="5 6">
    <name type="scientific">Podospora australis</name>
    <dbReference type="NCBI Taxonomy" id="1536484"/>
    <lineage>
        <taxon>Eukaryota</taxon>
        <taxon>Fungi</taxon>
        <taxon>Dikarya</taxon>
        <taxon>Ascomycota</taxon>
        <taxon>Pezizomycotina</taxon>
        <taxon>Sordariomycetes</taxon>
        <taxon>Sordariomycetidae</taxon>
        <taxon>Sordariales</taxon>
        <taxon>Podosporaceae</taxon>
        <taxon>Podospora</taxon>
    </lineage>
</organism>